<dbReference type="EMBL" id="JAEFBJ010000013">
    <property type="protein sequence ID" value="KAG7536114.1"/>
    <property type="molecule type" value="Genomic_DNA"/>
</dbReference>
<dbReference type="GO" id="GO:0031640">
    <property type="term" value="P:killing of cells of another organism"/>
    <property type="evidence" value="ECO:0007669"/>
    <property type="project" value="UniProtKB-KW"/>
</dbReference>
<evidence type="ECO:0000256" key="2">
    <source>
        <dbReference type="ARBA" id="ARBA00022529"/>
    </source>
</evidence>
<evidence type="ECO:0000256" key="3">
    <source>
        <dbReference type="ARBA" id="ARBA00022577"/>
    </source>
</evidence>
<name>A0A8T1XY68_ARASU</name>
<evidence type="ECO:0000256" key="1">
    <source>
        <dbReference type="ARBA" id="ARBA00006722"/>
    </source>
</evidence>
<dbReference type="Proteomes" id="UP000694251">
    <property type="component" value="Chromosome 13"/>
</dbReference>
<dbReference type="Pfam" id="PF07333">
    <property type="entry name" value="SLR1-BP"/>
    <property type="match status" value="1"/>
</dbReference>
<keyword evidence="5" id="KW-1015">Disulfide bond</keyword>
<gene>
    <name evidence="7" type="ORF">ISN44_As13g000800</name>
</gene>
<evidence type="ECO:0000313" key="7">
    <source>
        <dbReference type="EMBL" id="KAG7536114.1"/>
    </source>
</evidence>
<dbReference type="GO" id="GO:0050832">
    <property type="term" value="P:defense response to fungus"/>
    <property type="evidence" value="ECO:0007669"/>
    <property type="project" value="UniProtKB-KW"/>
</dbReference>
<comment type="caution">
    <text evidence="7">The sequence shown here is derived from an EMBL/GenBank/DDBJ whole genome shotgun (WGS) entry which is preliminary data.</text>
</comment>
<evidence type="ECO:0000256" key="5">
    <source>
        <dbReference type="ARBA" id="ARBA00023157"/>
    </source>
</evidence>
<organism evidence="7 8">
    <name type="scientific">Arabidopsis suecica</name>
    <name type="common">Swedish thale-cress</name>
    <name type="synonym">Cardaminopsis suecica</name>
    <dbReference type="NCBI Taxonomy" id="45249"/>
    <lineage>
        <taxon>Eukaryota</taxon>
        <taxon>Viridiplantae</taxon>
        <taxon>Streptophyta</taxon>
        <taxon>Embryophyta</taxon>
        <taxon>Tracheophyta</taxon>
        <taxon>Spermatophyta</taxon>
        <taxon>Magnoliopsida</taxon>
        <taxon>eudicotyledons</taxon>
        <taxon>Gunneridae</taxon>
        <taxon>Pentapetalae</taxon>
        <taxon>rosids</taxon>
        <taxon>malvids</taxon>
        <taxon>Brassicales</taxon>
        <taxon>Brassicaceae</taxon>
        <taxon>Camelineae</taxon>
        <taxon>Arabidopsis</taxon>
    </lineage>
</organism>
<accession>A0A8T1XY68</accession>
<keyword evidence="7" id="KW-0946">Virion</keyword>
<keyword evidence="4" id="KW-0611">Plant defense</keyword>
<comment type="similarity">
    <text evidence="1">Belongs to the DEFL family.</text>
</comment>
<evidence type="ECO:0000313" key="8">
    <source>
        <dbReference type="Proteomes" id="UP000694251"/>
    </source>
</evidence>
<evidence type="ECO:0000256" key="4">
    <source>
        <dbReference type="ARBA" id="ARBA00022821"/>
    </source>
</evidence>
<sequence length="86" mass="9295">MTKSTFFALFIILILGLMVNEIQGQEEETKSFLPGLCPKVLPDTNCVPNGFSCTGLCLLKWKGIGGCFPGDDPGSIFCICIFPCKS</sequence>
<keyword evidence="6" id="KW-0732">Signal</keyword>
<protein>
    <submittedName>
        <fullName evidence="7">S locus-related glycoprotein 1 binding pollen coat protein</fullName>
    </submittedName>
</protein>
<feature type="signal peptide" evidence="6">
    <location>
        <begin position="1"/>
        <end position="24"/>
    </location>
</feature>
<keyword evidence="2" id="KW-0929">Antimicrobial</keyword>
<keyword evidence="3" id="KW-0295">Fungicide</keyword>
<keyword evidence="7" id="KW-0167">Capsid protein</keyword>
<keyword evidence="8" id="KW-1185">Reference proteome</keyword>
<dbReference type="InterPro" id="IPR010851">
    <property type="entry name" value="DEFL"/>
</dbReference>
<feature type="chain" id="PRO_5035742817" evidence="6">
    <location>
        <begin position="25"/>
        <end position="86"/>
    </location>
</feature>
<reference evidence="7 8" key="1">
    <citation type="submission" date="2020-12" db="EMBL/GenBank/DDBJ databases">
        <title>Concerted genomic and epigenomic changes stabilize Arabidopsis allopolyploids.</title>
        <authorList>
            <person name="Chen Z."/>
        </authorList>
    </citation>
    <scope>NUCLEOTIDE SEQUENCE [LARGE SCALE GENOMIC DNA]</scope>
    <source>
        <strain evidence="7">As9502</strain>
        <tissue evidence="7">Leaf</tissue>
    </source>
</reference>
<dbReference type="AlphaFoldDB" id="A0A8T1XY68"/>
<evidence type="ECO:0000256" key="6">
    <source>
        <dbReference type="SAM" id="SignalP"/>
    </source>
</evidence>
<proteinExistence type="inferred from homology"/>